<evidence type="ECO:0000313" key="1">
    <source>
        <dbReference type="EMBL" id="KKK66144.1"/>
    </source>
</evidence>
<dbReference type="AlphaFoldDB" id="A0A0F8ZI98"/>
<organism evidence="1">
    <name type="scientific">marine sediment metagenome</name>
    <dbReference type="NCBI Taxonomy" id="412755"/>
    <lineage>
        <taxon>unclassified sequences</taxon>
        <taxon>metagenomes</taxon>
        <taxon>ecological metagenomes</taxon>
    </lineage>
</organism>
<sequence>MAKKVRMMIEIPADGIELKLTNGGMIGTLTIESTGIKFDGVKAKVKSDRLMTWQILKNLSKSGLI</sequence>
<name>A0A0F8ZI98_9ZZZZ</name>
<comment type="caution">
    <text evidence="1">The sequence shown here is derived from an EMBL/GenBank/DDBJ whole genome shotgun (WGS) entry which is preliminary data.</text>
</comment>
<protein>
    <submittedName>
        <fullName evidence="1">Uncharacterized protein</fullName>
    </submittedName>
</protein>
<dbReference type="EMBL" id="LAZR01060219">
    <property type="protein sequence ID" value="KKK66144.1"/>
    <property type="molecule type" value="Genomic_DNA"/>
</dbReference>
<accession>A0A0F8ZI98</accession>
<gene>
    <name evidence="1" type="ORF">LCGC14_2967030</name>
</gene>
<reference evidence="1" key="1">
    <citation type="journal article" date="2015" name="Nature">
        <title>Complex archaea that bridge the gap between prokaryotes and eukaryotes.</title>
        <authorList>
            <person name="Spang A."/>
            <person name="Saw J.H."/>
            <person name="Jorgensen S.L."/>
            <person name="Zaremba-Niedzwiedzka K."/>
            <person name="Martijn J."/>
            <person name="Lind A.E."/>
            <person name="van Eijk R."/>
            <person name="Schleper C."/>
            <person name="Guy L."/>
            <person name="Ettema T.J."/>
        </authorList>
    </citation>
    <scope>NUCLEOTIDE SEQUENCE</scope>
</reference>
<proteinExistence type="predicted"/>